<dbReference type="NCBIfam" id="TIGR01790">
    <property type="entry name" value="carotene-cycl"/>
    <property type="match status" value="1"/>
</dbReference>
<comment type="caution">
    <text evidence="2">The sequence shown here is derived from an EMBL/GenBank/DDBJ whole genome shotgun (WGS) entry which is preliminary data.</text>
</comment>
<evidence type="ECO:0000313" key="2">
    <source>
        <dbReference type="EMBL" id="MEX9254729.1"/>
    </source>
</evidence>
<protein>
    <submittedName>
        <fullName evidence="2">Lycopene beta-cyclase CrtY</fullName>
        <ecNumber evidence="2">5.5.1.19</ecNumber>
    </submittedName>
</protein>
<comment type="similarity">
    <text evidence="1">Belongs to the lycopene cyclase family.</text>
</comment>
<name>A0ABV4AB87_9ENTR</name>
<dbReference type="EC" id="5.5.1.19" evidence="2"/>
<dbReference type="GO" id="GO:0016853">
    <property type="term" value="F:isomerase activity"/>
    <property type="evidence" value="ECO:0007669"/>
    <property type="project" value="UniProtKB-KW"/>
</dbReference>
<accession>A0ABV4AB87</accession>
<keyword evidence="2" id="KW-0413">Isomerase</keyword>
<sequence length="406" mass="45466">MFSELNNPVSGEFTMVNREWDLILVGGGLANGLIAWRLRQRRPDLRVLLLEAGEKAGGNHTWSFHQADLTPEQHAWIAPLVSYRWPGYEVRFPAFTRTLSGGYLSIISEHFADALANTLGGSLLTSAEVATLSPQTVTLVNGQILTAGAVIDGRGYRPDVRLTTGAQAFLGQLWRLRQPHGLTQPILMDATVDQQQGYRFVYTLPFSPTELLIEDTSYVDRATFDNDRARRQIRAYAGEQGWQLETLLREEEGILPIMLAGEHRAFWAAQRRQPCSGLRAGLFHATTGYSLPLAVRLAEAIAGQPDLRAAALFPLIHGFARQQWREQRFFRLLNRMLFLAGQPENRWRVMQRFYGLNDGLIARFYAGQPTLADRARILAGKPPVPPGEAILAALKQTSRLRAFKHG</sequence>
<dbReference type="SUPFAM" id="SSF51905">
    <property type="entry name" value="FAD/NAD(P)-binding domain"/>
    <property type="match status" value="1"/>
</dbReference>
<dbReference type="RefSeq" id="WP_369498916.1">
    <property type="nucleotide sequence ID" value="NZ_JBFZPZ010000023.1"/>
</dbReference>
<keyword evidence="3" id="KW-1185">Reference proteome</keyword>
<dbReference type="InterPro" id="IPR036188">
    <property type="entry name" value="FAD/NAD-bd_sf"/>
</dbReference>
<dbReference type="Proteomes" id="UP001561463">
    <property type="component" value="Unassembled WGS sequence"/>
</dbReference>
<dbReference type="Gene3D" id="3.50.50.60">
    <property type="entry name" value="FAD/NAD(P)-binding domain"/>
    <property type="match status" value="1"/>
</dbReference>
<gene>
    <name evidence="2" type="primary">crtY</name>
    <name evidence="2" type="ORF">AB7Z85_19755</name>
</gene>
<dbReference type="Pfam" id="PF05834">
    <property type="entry name" value="Lycopene_cycl"/>
    <property type="match status" value="1"/>
</dbReference>
<dbReference type="InterPro" id="IPR010108">
    <property type="entry name" value="Lycopene_cyclase_b/e"/>
</dbReference>
<dbReference type="InterPro" id="IPR008461">
    <property type="entry name" value="CrtY"/>
</dbReference>
<evidence type="ECO:0000313" key="3">
    <source>
        <dbReference type="Proteomes" id="UP001561463"/>
    </source>
</evidence>
<reference evidence="2 3" key="1">
    <citation type="submission" date="2024-03" db="EMBL/GenBank/DDBJ databases">
        <title>Role of Flies in the Dissemination of Carbapenem-Resistant Enterobacteriaceae (CRE): An Epidemiological and Genomic Study in China.</title>
        <authorList>
            <person name="Chen K."/>
            <person name="Zhang R."/>
            <person name="Chen S."/>
        </authorList>
    </citation>
    <scope>NUCLEOTIDE SEQUENCE [LARGE SCALE GENOMIC DNA]</scope>
    <source>
        <strain evidence="3">fly-313</strain>
    </source>
</reference>
<dbReference type="NCBIfam" id="TIGR01789">
    <property type="entry name" value="lycopene_cycl"/>
    <property type="match status" value="1"/>
</dbReference>
<dbReference type="EMBL" id="JBFZPZ010000023">
    <property type="protein sequence ID" value="MEX9254729.1"/>
    <property type="molecule type" value="Genomic_DNA"/>
</dbReference>
<proteinExistence type="inferred from homology"/>
<organism evidence="2 3">
    <name type="scientific">Pseudenterobacter timonensis</name>
    <dbReference type="NCBI Taxonomy" id="1755099"/>
    <lineage>
        <taxon>Bacteria</taxon>
        <taxon>Pseudomonadati</taxon>
        <taxon>Pseudomonadota</taxon>
        <taxon>Gammaproteobacteria</taxon>
        <taxon>Enterobacterales</taxon>
        <taxon>Enterobacteriaceae</taxon>
        <taxon>Pseudenterobacter</taxon>
    </lineage>
</organism>
<evidence type="ECO:0000256" key="1">
    <source>
        <dbReference type="ARBA" id="ARBA00006599"/>
    </source>
</evidence>